<reference evidence="1 2" key="1">
    <citation type="submission" date="2019-10" db="EMBL/GenBank/DDBJ databases">
        <authorList>
            <person name="Palmer J.M."/>
        </authorList>
    </citation>
    <scope>NUCLEOTIDE SEQUENCE [LARGE SCALE GENOMIC DNA]</scope>
    <source>
        <strain evidence="1 2">TWF696</strain>
    </source>
</reference>
<name>A0AAV9U5Y3_9PEZI</name>
<proteinExistence type="predicted"/>
<protein>
    <recommendedName>
        <fullName evidence="3">F-box domain-containing protein</fullName>
    </recommendedName>
</protein>
<dbReference type="Proteomes" id="UP001375240">
    <property type="component" value="Unassembled WGS sequence"/>
</dbReference>
<evidence type="ECO:0008006" key="3">
    <source>
        <dbReference type="Google" id="ProtNLM"/>
    </source>
</evidence>
<keyword evidence="2" id="KW-1185">Reference proteome</keyword>
<organism evidence="1 2">
    <name type="scientific">Orbilia brochopaga</name>
    <dbReference type="NCBI Taxonomy" id="3140254"/>
    <lineage>
        <taxon>Eukaryota</taxon>
        <taxon>Fungi</taxon>
        <taxon>Dikarya</taxon>
        <taxon>Ascomycota</taxon>
        <taxon>Pezizomycotina</taxon>
        <taxon>Orbiliomycetes</taxon>
        <taxon>Orbiliales</taxon>
        <taxon>Orbiliaceae</taxon>
        <taxon>Orbilia</taxon>
    </lineage>
</organism>
<dbReference type="AlphaFoldDB" id="A0AAV9U5Y3"/>
<accession>A0AAV9U5Y3</accession>
<gene>
    <name evidence="1" type="ORF">TWF696_002552</name>
</gene>
<evidence type="ECO:0000313" key="1">
    <source>
        <dbReference type="EMBL" id="KAK6334048.1"/>
    </source>
</evidence>
<sequence>MPLLTRSKRRENELSSRQNSDRISLSRDVPLDIKLCILESIETVDSLTSLMLTCHAFYDISQTHLWNSILKRTLERDVDPVGRTLVKLLRFKAGKTVEELATALPTKKDDDHETAPGYLDDLMSTRRTVRFFTKLFFEEMFYEQLTGPWGDIEVTKAEIAALMPTISKSEYARVEKAYYILWLFLELNLDGYVQSLGQTTTHCEIMNKWTIWNEDCSARFEVDLGLLYVVHNITDHRLICRYRDSCRRRMKRRTMTGKERHPYDICPATPLPVSPLEYLGFKKFEALLRTPLEERRAIVLGLTECNWHHPNIEGQNGWVVNGTRLQYFVLESWWMHMMHSSHMDRRRLWRAPNRIYRPEVLPWHQDEDHVYFNLMAMMWDNERLAAWGYFRPGNIINPERLDQLR</sequence>
<evidence type="ECO:0000313" key="2">
    <source>
        <dbReference type="Proteomes" id="UP001375240"/>
    </source>
</evidence>
<dbReference type="EMBL" id="JAVHNQ010000013">
    <property type="protein sequence ID" value="KAK6334048.1"/>
    <property type="molecule type" value="Genomic_DNA"/>
</dbReference>
<comment type="caution">
    <text evidence="1">The sequence shown here is derived from an EMBL/GenBank/DDBJ whole genome shotgun (WGS) entry which is preliminary data.</text>
</comment>